<proteinExistence type="predicted"/>
<dbReference type="EMBL" id="JAPQKQ010000003">
    <property type="protein sequence ID" value="KAJ5202353.1"/>
    <property type="molecule type" value="Genomic_DNA"/>
</dbReference>
<name>A0A9W9SXY4_9EURO</name>
<dbReference type="OrthoDB" id="4332973at2759"/>
<evidence type="ECO:0000256" key="1">
    <source>
        <dbReference type="SAM" id="Phobius"/>
    </source>
</evidence>
<dbReference type="Gene3D" id="3.40.50.1820">
    <property type="entry name" value="alpha/beta hydrolase"/>
    <property type="match status" value="1"/>
</dbReference>
<accession>A0A9W9SXY4</accession>
<protein>
    <recommendedName>
        <fullName evidence="2">Serine hydrolase domain-containing protein</fullName>
    </recommendedName>
</protein>
<keyword evidence="1" id="KW-1133">Transmembrane helix</keyword>
<dbReference type="Pfam" id="PF03959">
    <property type="entry name" value="FSH1"/>
    <property type="match status" value="1"/>
</dbReference>
<sequence length="91" mass="10220">MENYGKLFHQRFRFKCQHHAKSDILERHGPFVGIMGSSTGATVAAIVTSLLQKRRSICNFNLTVTMSEYYLGACSRSPLDGVCYLSERVST</sequence>
<gene>
    <name evidence="3" type="ORF">N7449_004432</name>
</gene>
<feature type="transmembrane region" description="Helical" evidence="1">
    <location>
        <begin position="31"/>
        <end position="51"/>
    </location>
</feature>
<comment type="caution">
    <text evidence="3">The sequence shown here is derived from an EMBL/GenBank/DDBJ whole genome shotgun (WGS) entry which is preliminary data.</text>
</comment>
<keyword evidence="1" id="KW-0812">Transmembrane</keyword>
<keyword evidence="1" id="KW-0472">Membrane</keyword>
<reference evidence="3" key="1">
    <citation type="submission" date="2022-11" db="EMBL/GenBank/DDBJ databases">
        <authorList>
            <person name="Petersen C."/>
        </authorList>
    </citation>
    <scope>NUCLEOTIDE SEQUENCE</scope>
    <source>
        <strain evidence="3">IBT 20477</strain>
    </source>
</reference>
<evidence type="ECO:0000313" key="3">
    <source>
        <dbReference type="EMBL" id="KAJ5202353.1"/>
    </source>
</evidence>
<dbReference type="AlphaFoldDB" id="A0A9W9SXY4"/>
<evidence type="ECO:0000259" key="2">
    <source>
        <dbReference type="Pfam" id="PF03959"/>
    </source>
</evidence>
<keyword evidence="4" id="KW-1185">Reference proteome</keyword>
<feature type="domain" description="Serine hydrolase" evidence="2">
    <location>
        <begin position="22"/>
        <end position="64"/>
    </location>
</feature>
<organism evidence="3 4">
    <name type="scientific">Penicillium cf. viridicatum</name>
    <dbReference type="NCBI Taxonomy" id="2972119"/>
    <lineage>
        <taxon>Eukaryota</taxon>
        <taxon>Fungi</taxon>
        <taxon>Dikarya</taxon>
        <taxon>Ascomycota</taxon>
        <taxon>Pezizomycotina</taxon>
        <taxon>Eurotiomycetes</taxon>
        <taxon>Eurotiomycetidae</taxon>
        <taxon>Eurotiales</taxon>
        <taxon>Aspergillaceae</taxon>
        <taxon>Penicillium</taxon>
    </lineage>
</organism>
<dbReference type="GO" id="GO:0017000">
    <property type="term" value="P:antibiotic biosynthetic process"/>
    <property type="evidence" value="ECO:0007669"/>
    <property type="project" value="UniProtKB-ARBA"/>
</dbReference>
<dbReference type="InterPro" id="IPR029058">
    <property type="entry name" value="AB_hydrolase_fold"/>
</dbReference>
<evidence type="ECO:0000313" key="4">
    <source>
        <dbReference type="Proteomes" id="UP001150942"/>
    </source>
</evidence>
<dbReference type="InterPro" id="IPR005645">
    <property type="entry name" value="FSH-like_dom"/>
</dbReference>
<reference evidence="3" key="2">
    <citation type="journal article" date="2023" name="IMA Fungus">
        <title>Comparative genomic study of the Penicillium genus elucidates a diverse pangenome and 15 lateral gene transfer events.</title>
        <authorList>
            <person name="Petersen C."/>
            <person name="Sorensen T."/>
            <person name="Nielsen M.R."/>
            <person name="Sondergaard T.E."/>
            <person name="Sorensen J.L."/>
            <person name="Fitzpatrick D.A."/>
            <person name="Frisvad J.C."/>
            <person name="Nielsen K.L."/>
        </authorList>
    </citation>
    <scope>NUCLEOTIDE SEQUENCE</scope>
    <source>
        <strain evidence="3">IBT 20477</strain>
    </source>
</reference>
<dbReference type="GO" id="GO:0072330">
    <property type="term" value="P:monocarboxylic acid biosynthetic process"/>
    <property type="evidence" value="ECO:0007669"/>
    <property type="project" value="UniProtKB-ARBA"/>
</dbReference>
<dbReference type="Proteomes" id="UP001150942">
    <property type="component" value="Unassembled WGS sequence"/>
</dbReference>